<reference evidence="2" key="1">
    <citation type="journal article" date="2014" name="Int. J. Syst. Evol. Microbiol.">
        <title>Complete genome sequence of Corynebacterium casei LMG S-19264T (=DSM 44701T), isolated from a smear-ripened cheese.</title>
        <authorList>
            <consortium name="US DOE Joint Genome Institute (JGI-PGF)"/>
            <person name="Walter F."/>
            <person name="Albersmeier A."/>
            <person name="Kalinowski J."/>
            <person name="Ruckert C."/>
        </authorList>
    </citation>
    <scope>NUCLEOTIDE SEQUENCE</scope>
    <source>
        <strain evidence="2">CGMCC 1.15493</strain>
    </source>
</reference>
<proteinExistence type="predicted"/>
<gene>
    <name evidence="2" type="ORF">GCM10011335_17420</name>
</gene>
<evidence type="ECO:0000313" key="2">
    <source>
        <dbReference type="EMBL" id="GGD15135.1"/>
    </source>
</evidence>
<dbReference type="RefSeq" id="WP_188850181.1">
    <property type="nucleotide sequence ID" value="NZ_BMJJ01000003.1"/>
</dbReference>
<sequence>MNLRPRRDPPAPGQESVWDFPRPARVESTASCLRVVFAGRVVAETRRGFRAIETSHPPSYYFPPDDVETALLVPASRRTLCEWKGGAAYHDLVAGDRRAVDAAWSYPRPTPDFAAIAGYFAFYPGRVDACFVDDEPVTPQEGDFYGGWITRALSGPFKGPPGTQFW</sequence>
<name>A0A916XVY7_9HYPH</name>
<reference evidence="2" key="2">
    <citation type="submission" date="2020-09" db="EMBL/GenBank/DDBJ databases">
        <authorList>
            <person name="Sun Q."/>
            <person name="Zhou Y."/>
        </authorList>
    </citation>
    <scope>NUCLEOTIDE SEQUENCE</scope>
    <source>
        <strain evidence="2">CGMCC 1.15493</strain>
    </source>
</reference>
<dbReference type="Gene3D" id="2.170.150.40">
    <property type="entry name" value="Domain of unknown function (DUF427)"/>
    <property type="match status" value="1"/>
</dbReference>
<organism evidence="2 3">
    <name type="scientific">Aureimonas glaciei</name>
    <dbReference type="NCBI Taxonomy" id="1776957"/>
    <lineage>
        <taxon>Bacteria</taxon>
        <taxon>Pseudomonadati</taxon>
        <taxon>Pseudomonadota</taxon>
        <taxon>Alphaproteobacteria</taxon>
        <taxon>Hyphomicrobiales</taxon>
        <taxon>Aurantimonadaceae</taxon>
        <taxon>Aureimonas</taxon>
    </lineage>
</organism>
<dbReference type="Proteomes" id="UP000613160">
    <property type="component" value="Unassembled WGS sequence"/>
</dbReference>
<keyword evidence="3" id="KW-1185">Reference proteome</keyword>
<dbReference type="InterPro" id="IPR038694">
    <property type="entry name" value="DUF427_sf"/>
</dbReference>
<dbReference type="PANTHER" id="PTHR43058">
    <property type="entry name" value="SLR0655 PROTEIN"/>
    <property type="match status" value="1"/>
</dbReference>
<evidence type="ECO:0000313" key="3">
    <source>
        <dbReference type="Proteomes" id="UP000613160"/>
    </source>
</evidence>
<dbReference type="InterPro" id="IPR007361">
    <property type="entry name" value="DUF427"/>
</dbReference>
<accession>A0A916XVY7</accession>
<feature type="domain" description="DUF427" evidence="1">
    <location>
        <begin position="34"/>
        <end position="124"/>
    </location>
</feature>
<evidence type="ECO:0000259" key="1">
    <source>
        <dbReference type="Pfam" id="PF04248"/>
    </source>
</evidence>
<protein>
    <recommendedName>
        <fullName evidence="1">DUF427 domain-containing protein</fullName>
    </recommendedName>
</protein>
<dbReference type="EMBL" id="BMJJ01000003">
    <property type="protein sequence ID" value="GGD15135.1"/>
    <property type="molecule type" value="Genomic_DNA"/>
</dbReference>
<dbReference type="AlphaFoldDB" id="A0A916XVY7"/>
<comment type="caution">
    <text evidence="2">The sequence shown here is derived from an EMBL/GenBank/DDBJ whole genome shotgun (WGS) entry which is preliminary data.</text>
</comment>
<dbReference type="PANTHER" id="PTHR43058:SF1">
    <property type="entry name" value="DUF427 DOMAIN-CONTAINING PROTEIN"/>
    <property type="match status" value="1"/>
</dbReference>
<dbReference type="Pfam" id="PF04248">
    <property type="entry name" value="NTP_transf_9"/>
    <property type="match status" value="1"/>
</dbReference>